<dbReference type="PANTHER" id="PTHR11733:SF167">
    <property type="entry name" value="FI17812P1-RELATED"/>
    <property type="match status" value="1"/>
</dbReference>
<dbReference type="GO" id="GO:0005886">
    <property type="term" value="C:plasma membrane"/>
    <property type="evidence" value="ECO:0007669"/>
    <property type="project" value="TreeGrafter"/>
</dbReference>
<comment type="cofactor">
    <cofactor evidence="1">
        <name>Zn(2+)</name>
        <dbReference type="ChEBI" id="CHEBI:29105"/>
    </cofactor>
</comment>
<evidence type="ECO:0000256" key="3">
    <source>
        <dbReference type="ARBA" id="ARBA00022670"/>
    </source>
</evidence>
<reference evidence="10 11" key="1">
    <citation type="submission" date="2016-04" db="EMBL/GenBank/DDBJ databases">
        <authorList>
            <person name="Evans L.H."/>
            <person name="Alamgir A."/>
            <person name="Owens N."/>
            <person name="Weber N.D."/>
            <person name="Virtaneva K."/>
            <person name="Barbian K."/>
            <person name="Babar A."/>
            <person name="Rosenke K."/>
        </authorList>
    </citation>
    <scope>NUCLEOTIDE SEQUENCE [LARGE SCALE GENOMIC DNA]</scope>
    <source>
        <strain evidence="11">S5(T) (JCM 30642 \VKM B-2941)</strain>
    </source>
</reference>
<evidence type="ECO:0000313" key="10">
    <source>
        <dbReference type="EMBL" id="SIM76763.1"/>
    </source>
</evidence>
<accession>A0A1N5VUR5</accession>
<evidence type="ECO:0000256" key="4">
    <source>
        <dbReference type="ARBA" id="ARBA00022723"/>
    </source>
</evidence>
<keyword evidence="7" id="KW-0482">Metalloprotease</keyword>
<evidence type="ECO:0000256" key="5">
    <source>
        <dbReference type="ARBA" id="ARBA00022801"/>
    </source>
</evidence>
<evidence type="ECO:0000313" key="11">
    <source>
        <dbReference type="Proteomes" id="UP000195607"/>
    </source>
</evidence>
<sequence>MKTEDLFERIKPISDDERPEKPVFSTSFLDKSVDPIDDFFTYSCGKWVDTHPIPEDKFMWGATWELIEWNRFILGKILEECAKKSCHEDKALEAQLGKYYISAMDLKLINSLRFKPLEEILYKINEMKDKEDIPEIIAFLHRSGIRALFRLEVDNDEKQSNKYAVYLNQGGLALPNRDYYLEDNFKQIRIEYKAHLKKMFELNGVEKEKAEKISETVMNIETEMARASRRPVELRDPERNYNRVEMKDADKIFGNINMRRYLRDTELDKMDYLIVGQPEFFKGLSLLKEQYSLEEWKEYLTWKVLHFAAPYLHEEVEKEDFDFFRKKLLGQNEMEKRWKKVVFIVDETMGEALGKLYVDREFGEESRKRMHDMVEDLREVFVERIKSLPWMGEQTKEKALEKFSKFRAKIGYPSKFIDYSSIKITNDDFLGNVLRCNQFEFNRKTSRAGKDVDRELWGMTPPTVNAYFSPTDNEIVFPAGILQPPFFDPDMDDAVNYGATGGTIAHEISHGFDDEGRKFDLDGNLKEWWSEDDDRAFMDRAKEVVDIYSSLEVLPGLKVNGELTLGENIADLGGVSIAFEALQRRLSKNPEMRKNIDGLTPEQRFFLGWAQSWRESVKEDALRYQISNDPHSPAKIRAEIPAKVHEDFENVFSNLSSKKNSRFRKIKIW</sequence>
<dbReference type="PROSITE" id="PS51885">
    <property type="entry name" value="NEPRILYSIN"/>
    <property type="match status" value="1"/>
</dbReference>
<dbReference type="Pfam" id="PF01431">
    <property type="entry name" value="Peptidase_M13"/>
    <property type="match status" value="1"/>
</dbReference>
<proteinExistence type="inferred from homology"/>
<dbReference type="SUPFAM" id="SSF55486">
    <property type="entry name" value="Metalloproteases ('zincins'), catalytic domain"/>
    <property type="match status" value="1"/>
</dbReference>
<dbReference type="Pfam" id="PF05649">
    <property type="entry name" value="Peptidase_M13_N"/>
    <property type="match status" value="1"/>
</dbReference>
<dbReference type="RefSeq" id="WP_021790119.1">
    <property type="nucleotide sequence ID" value="NZ_LT671858.1"/>
</dbReference>
<dbReference type="Proteomes" id="UP000195607">
    <property type="component" value="Chromosome I"/>
</dbReference>
<evidence type="ECO:0000256" key="7">
    <source>
        <dbReference type="ARBA" id="ARBA00023049"/>
    </source>
</evidence>
<keyword evidence="6" id="KW-0862">Zinc</keyword>
<name>A0A1N5VUR5_9ARCH</name>
<dbReference type="Gene3D" id="1.10.1380.10">
    <property type="entry name" value="Neutral endopeptidase , domain2"/>
    <property type="match status" value="1"/>
</dbReference>
<dbReference type="InterPro" id="IPR018497">
    <property type="entry name" value="Peptidase_M13_C"/>
</dbReference>
<evidence type="ECO:0000256" key="1">
    <source>
        <dbReference type="ARBA" id="ARBA00001947"/>
    </source>
</evidence>
<evidence type="ECO:0000256" key="6">
    <source>
        <dbReference type="ARBA" id="ARBA00022833"/>
    </source>
</evidence>
<dbReference type="InterPro" id="IPR042089">
    <property type="entry name" value="Peptidase_M13_dom_2"/>
</dbReference>
<protein>
    <submittedName>
        <fullName evidence="10">Metalloendopeptidase</fullName>
    </submittedName>
</protein>
<dbReference type="GeneID" id="41588767"/>
<feature type="domain" description="Peptidase M13 C-terminal" evidence="8">
    <location>
        <begin position="465"/>
        <end position="653"/>
    </location>
</feature>
<dbReference type="GO" id="GO:0004222">
    <property type="term" value="F:metalloendopeptidase activity"/>
    <property type="evidence" value="ECO:0007669"/>
    <property type="project" value="InterPro"/>
</dbReference>
<dbReference type="InterPro" id="IPR024079">
    <property type="entry name" value="MetalloPept_cat_dom_sf"/>
</dbReference>
<dbReference type="InterPro" id="IPR008753">
    <property type="entry name" value="Peptidase_M13_N"/>
</dbReference>
<dbReference type="PRINTS" id="PR00786">
    <property type="entry name" value="NEPRILYSIN"/>
</dbReference>
<dbReference type="EMBL" id="LT671858">
    <property type="protein sequence ID" value="SIM76763.1"/>
    <property type="molecule type" value="Genomic_DNA"/>
</dbReference>
<dbReference type="CDD" id="cd08662">
    <property type="entry name" value="M13"/>
    <property type="match status" value="1"/>
</dbReference>
<feature type="domain" description="Peptidase M13 N-terminal" evidence="9">
    <location>
        <begin position="35"/>
        <end position="413"/>
    </location>
</feature>
<keyword evidence="5" id="KW-0378">Hydrolase</keyword>
<evidence type="ECO:0000259" key="9">
    <source>
        <dbReference type="Pfam" id="PF05649"/>
    </source>
</evidence>
<evidence type="ECO:0000259" key="8">
    <source>
        <dbReference type="Pfam" id="PF01431"/>
    </source>
</evidence>
<dbReference type="AlphaFoldDB" id="A0A1N5VUR5"/>
<keyword evidence="3" id="KW-0645">Protease</keyword>
<dbReference type="Gene3D" id="3.40.390.10">
    <property type="entry name" value="Collagenase (Catalytic Domain)"/>
    <property type="match status" value="1"/>
</dbReference>
<evidence type="ECO:0000256" key="2">
    <source>
        <dbReference type="ARBA" id="ARBA00007357"/>
    </source>
</evidence>
<gene>
    <name evidence="10" type="ORF">CSP5_1525</name>
</gene>
<dbReference type="PANTHER" id="PTHR11733">
    <property type="entry name" value="ZINC METALLOPROTEASE FAMILY M13 NEPRILYSIN-RELATED"/>
    <property type="match status" value="1"/>
</dbReference>
<dbReference type="GO" id="GO:0016485">
    <property type="term" value="P:protein processing"/>
    <property type="evidence" value="ECO:0007669"/>
    <property type="project" value="TreeGrafter"/>
</dbReference>
<keyword evidence="4" id="KW-0479">Metal-binding</keyword>
<comment type="similarity">
    <text evidence="2">Belongs to the peptidase M13 family.</text>
</comment>
<organism evidence="10 11">
    <name type="scientific">Cuniculiplasma divulgatum</name>
    <dbReference type="NCBI Taxonomy" id="1673428"/>
    <lineage>
        <taxon>Archaea</taxon>
        <taxon>Methanobacteriati</taxon>
        <taxon>Thermoplasmatota</taxon>
        <taxon>Thermoplasmata</taxon>
        <taxon>Thermoplasmatales</taxon>
        <taxon>Cuniculiplasmataceae</taxon>
        <taxon>Cuniculiplasma</taxon>
    </lineage>
</organism>
<dbReference type="GO" id="GO:0046872">
    <property type="term" value="F:metal ion binding"/>
    <property type="evidence" value="ECO:0007669"/>
    <property type="project" value="UniProtKB-KW"/>
</dbReference>
<dbReference type="InterPro" id="IPR000718">
    <property type="entry name" value="Peptidase_M13"/>
</dbReference>